<gene>
    <name evidence="9" type="ORF">JRO89_XS10G0191200</name>
</gene>
<dbReference type="PANTHER" id="PTHR10670:SF0">
    <property type="entry name" value="DNA POLYMERASE EPSILON CATALYTIC SUBUNIT A"/>
    <property type="match status" value="1"/>
</dbReference>
<comment type="subcellular location">
    <subcellularLocation>
        <location evidence="6">Nucleus</location>
    </subcellularLocation>
</comment>
<evidence type="ECO:0000256" key="2">
    <source>
        <dbReference type="ARBA" id="ARBA00022695"/>
    </source>
</evidence>
<name>A0ABQ8HJG3_9ROSI</name>
<evidence type="ECO:0000256" key="3">
    <source>
        <dbReference type="ARBA" id="ARBA00022705"/>
    </source>
</evidence>
<comment type="catalytic activity">
    <reaction evidence="6">
        <text>DNA(n) + a 2'-deoxyribonucleoside 5'-triphosphate = DNA(n+1) + diphosphate</text>
        <dbReference type="Rhea" id="RHEA:22508"/>
        <dbReference type="Rhea" id="RHEA-COMP:17339"/>
        <dbReference type="Rhea" id="RHEA-COMP:17340"/>
        <dbReference type="ChEBI" id="CHEBI:33019"/>
        <dbReference type="ChEBI" id="CHEBI:61560"/>
        <dbReference type="ChEBI" id="CHEBI:173112"/>
        <dbReference type="EC" id="2.7.7.7"/>
    </reaction>
</comment>
<evidence type="ECO:0000259" key="8">
    <source>
        <dbReference type="SMART" id="SM01159"/>
    </source>
</evidence>
<feature type="region of interest" description="Disordered" evidence="7">
    <location>
        <begin position="1"/>
        <end position="25"/>
    </location>
</feature>
<dbReference type="Pfam" id="PF23250">
    <property type="entry name" value="zf_DPOE_2"/>
    <property type="match status" value="1"/>
</dbReference>
<protein>
    <recommendedName>
        <fullName evidence="6">DNA polymerase epsilon catalytic subunit</fullName>
        <ecNumber evidence="6">2.7.7.7</ecNumber>
    </recommendedName>
</protein>
<dbReference type="EMBL" id="JAFEMO010000010">
    <property type="protein sequence ID" value="KAH7561208.1"/>
    <property type="molecule type" value="Genomic_DNA"/>
</dbReference>
<keyword evidence="10" id="KW-1185">Reference proteome</keyword>
<dbReference type="Proteomes" id="UP000827721">
    <property type="component" value="Unassembled WGS sequence"/>
</dbReference>
<dbReference type="PANTHER" id="PTHR10670">
    <property type="entry name" value="DNA POLYMERASE EPSILON CATALYTIC SUBUNIT A"/>
    <property type="match status" value="1"/>
</dbReference>
<dbReference type="EC" id="2.7.7.7" evidence="6"/>
<keyword evidence="6" id="KW-0863">Zinc-finger</keyword>
<evidence type="ECO:0000313" key="10">
    <source>
        <dbReference type="Proteomes" id="UP000827721"/>
    </source>
</evidence>
<keyword evidence="5 6" id="KW-0238">DNA-binding</keyword>
<keyword evidence="6" id="KW-0479">Metal-binding</keyword>
<keyword evidence="6" id="KW-0004">4Fe-4S</keyword>
<dbReference type="InterPro" id="IPR013697">
    <property type="entry name" value="DNA_pol_e_suA_C"/>
</dbReference>
<evidence type="ECO:0000256" key="7">
    <source>
        <dbReference type="SAM" id="MobiDB-lite"/>
    </source>
</evidence>
<evidence type="ECO:0000256" key="5">
    <source>
        <dbReference type="ARBA" id="ARBA00023125"/>
    </source>
</evidence>
<keyword evidence="4 6" id="KW-0239">DNA-directed DNA polymerase</keyword>
<comment type="cofactor">
    <cofactor evidence="6">
        <name>[4Fe-4S] cluster</name>
        <dbReference type="ChEBI" id="CHEBI:49883"/>
    </cofactor>
</comment>
<keyword evidence="3 6" id="KW-0235">DNA replication</keyword>
<dbReference type="InterPro" id="IPR054475">
    <property type="entry name" value="Znf-DPOE"/>
</dbReference>
<keyword evidence="6" id="KW-0862">Zinc</keyword>
<organism evidence="9 10">
    <name type="scientific">Xanthoceras sorbifolium</name>
    <dbReference type="NCBI Taxonomy" id="99658"/>
    <lineage>
        <taxon>Eukaryota</taxon>
        <taxon>Viridiplantae</taxon>
        <taxon>Streptophyta</taxon>
        <taxon>Embryophyta</taxon>
        <taxon>Tracheophyta</taxon>
        <taxon>Spermatophyta</taxon>
        <taxon>Magnoliopsida</taxon>
        <taxon>eudicotyledons</taxon>
        <taxon>Gunneridae</taxon>
        <taxon>Pentapetalae</taxon>
        <taxon>rosids</taxon>
        <taxon>malvids</taxon>
        <taxon>Sapindales</taxon>
        <taxon>Sapindaceae</taxon>
        <taxon>Xanthoceroideae</taxon>
        <taxon>Xanthoceras</taxon>
    </lineage>
</organism>
<keyword evidence="6" id="KW-0411">Iron-sulfur</keyword>
<feature type="domain" description="DNA polymerase epsilon catalytic subunit A C-terminal" evidence="8">
    <location>
        <begin position="179"/>
        <end position="605"/>
    </location>
</feature>
<keyword evidence="1 6" id="KW-0808">Transferase</keyword>
<reference evidence="9 10" key="1">
    <citation type="submission" date="2021-02" db="EMBL/GenBank/DDBJ databases">
        <title>Plant Genome Project.</title>
        <authorList>
            <person name="Zhang R.-G."/>
        </authorList>
    </citation>
    <scope>NUCLEOTIDE SEQUENCE [LARGE SCALE GENOMIC DNA]</scope>
    <source>
        <tissue evidence="9">Leaves</tissue>
    </source>
</reference>
<comment type="function">
    <text evidence="6">DNA polymerase II participates in chromosomal DNA replication.</text>
</comment>
<evidence type="ECO:0000256" key="1">
    <source>
        <dbReference type="ARBA" id="ARBA00022679"/>
    </source>
</evidence>
<dbReference type="Pfam" id="PF22912">
    <property type="entry name" value="zf-DPOE"/>
    <property type="match status" value="1"/>
</dbReference>
<dbReference type="SMART" id="SM01159">
    <property type="entry name" value="DUF1744"/>
    <property type="match status" value="1"/>
</dbReference>
<accession>A0ABQ8HJG3</accession>
<keyword evidence="6" id="KW-0539">Nucleus</keyword>
<evidence type="ECO:0000256" key="4">
    <source>
        <dbReference type="ARBA" id="ARBA00022932"/>
    </source>
</evidence>
<proteinExistence type="inferred from homology"/>
<comment type="caution">
    <text evidence="9">The sequence shown here is derived from an EMBL/GenBank/DDBJ whole genome shotgun (WGS) entry which is preliminary data.</text>
</comment>
<evidence type="ECO:0000256" key="6">
    <source>
        <dbReference type="RuleBase" id="RU365029"/>
    </source>
</evidence>
<feature type="compositionally biased region" description="Pro residues" evidence="7">
    <location>
        <begin position="8"/>
        <end position="18"/>
    </location>
</feature>
<comment type="similarity">
    <text evidence="6">Belongs to the DNA polymerase type-B family.</text>
</comment>
<evidence type="ECO:0000313" key="9">
    <source>
        <dbReference type="EMBL" id="KAH7561208.1"/>
    </source>
</evidence>
<sequence length="935" mass="107017">MPVTHEPQSPPNSPPPNLPHRKPTLNSELQVYSRKKKHQEDIENRTHIEHHQDSNLNASHPEKFQGYFEFCLIKMQFFDQGIYGTKVPAEFNAILQIGCVCKVDKSTKKRNSQDGWNLSELHMKTTTECSYLEQSVSFFYLYHSVSEGRAIYVAYFPTSRTVTTVVVSPHQHRELSPSILEKQFREACRTLSSELPPGSRVIFKVDYVGYVQDAEIFLQRAISEHRHEHYGPTIAVIECPNSHLMRSGIRILDDFPCVNIPANARDSQYQVLGWQQNAAKIGMQRCAASSQWFNERLSLARYAHVPLGNFEPDWLLFTADVFFSRALRDQQQVLWISDDGVPDLGGTGEEDTCFADEVHQPVLTYPGAYRKVSVELKVNKIFFPFLIHHLSVNALMKSNQINEMEGGSLLGFDQDMSAGAHVHKEQCGFDETTSSAPAFRVLKQLIQRCLSDAVSSGNVFADAVLQHLYRWLCSPHSKLHDPALHRILHKVMQKVFALLLAEFRKLGATIIFANFSKVIIDTGKFDLSAAKAYCDSLLKALQNRFDHLRLYDALFCAIQLKFTPSFVVFVKEGSNKLALYQICVFYFDEIIKADSRSETYNYGGIPAQDDEILHDKSQVDIVSSWNIAEYLPKEIQVSHLITDFLIEDRHAEDYFVLVVSEFMYIPWKYAQKQAACRATLQDANSCTPSITVAAAETFESHLVEYLKEEIGSYFTEKLLGIVRDAIHHMKRMNRSENDQPSSSGVIQLSGNTHKVDAALEFIKHVCAVFALDQNIQHDVLVMRKNLLKYVRVREFAPEAEFCDPCPSFVLPNVICSYCNDCRDLDLCRDLALLAKEWRCAMPQCGQPYDREEMENSLLQVVRQRERLYHLQDLVCVRCNQVKAVHLAEQCSCAGSFRCKEDVSEFRSKMQIFLNIAIRQEFRLLQEFTSWILEVR</sequence>
<dbReference type="InterPro" id="IPR029703">
    <property type="entry name" value="POL2"/>
</dbReference>
<dbReference type="Pfam" id="PF08490">
    <property type="entry name" value="DUF1744"/>
    <property type="match status" value="1"/>
</dbReference>
<keyword evidence="6" id="KW-0408">Iron</keyword>
<keyword evidence="2 6" id="KW-0548">Nucleotidyltransferase</keyword>